<evidence type="ECO:0000256" key="13">
    <source>
        <dbReference type="ARBA" id="ARBA00023231"/>
    </source>
</evidence>
<dbReference type="InterPro" id="IPR010143">
    <property type="entry name" value="Nase_comp1_asu"/>
</dbReference>
<evidence type="ECO:0000256" key="12">
    <source>
        <dbReference type="ARBA" id="ARBA00023014"/>
    </source>
</evidence>
<sequence>MKTIHKVLEKYDSKVYKNRKEHMVEVGNNDNNNEIAANVRTIPGIITQRGCCYAGCKGVVLGPIKDAFLITHGPIGCAFYSWGTRRHKARKEEGEDNYLQYCFSTDLQESDIVFGGEKKLKQSIQEAVDLFHPSTIFICSTCPVGLIGDDIHAVAKWAEKEYGIKCIAFSCEGYKGVSQSAGHHIANNQLIRYVIGEGDREIKNKFSVNLLGEYNIGGDGWETERLLKRIGYEVVSTFTGGSSIEDLKNAHKANLSLVQCHRSINYIAEMIETKYGIPWMKVNFIGVDATMKTLRDIAKYFGDPELIARTEAVISEELLQIAEYMEYYRGKLKGKTAAIYVGGSRAHHYQALLKDLGVHTILAGYEFAHREDYEGREVLPFIKMDADNKNIESITVEPDIEKYHLYLSEEDLNRLREEKLIDYYEGMVKDMENGTFMVDDLNHYETEELLKALKPDIFFSGIKDKFVAQKSGILSRQLHSYDYSGPYCCFRGAINFARDVAMGIYTPAWSYVKAPWKTAPILEGTLGGEAVC</sequence>
<organism evidence="18 19">
    <name type="scientific">Variimorphobacter saccharofermentans</name>
    <dbReference type="NCBI Taxonomy" id="2755051"/>
    <lineage>
        <taxon>Bacteria</taxon>
        <taxon>Bacillati</taxon>
        <taxon>Bacillota</taxon>
        <taxon>Clostridia</taxon>
        <taxon>Lachnospirales</taxon>
        <taxon>Lachnospiraceae</taxon>
        <taxon>Variimorphobacter</taxon>
    </lineage>
</organism>
<dbReference type="PANTHER" id="PTHR43457:SF1">
    <property type="entry name" value="NITROGENASE MOLYBDENUM-IRON PROTEIN ALPHA CHAIN"/>
    <property type="match status" value="1"/>
</dbReference>
<dbReference type="Gene3D" id="3.40.50.12380">
    <property type="entry name" value="Nitrogenase MoFe cofactor biosynthesis protein NifE, C-terminal"/>
    <property type="match status" value="1"/>
</dbReference>
<evidence type="ECO:0000256" key="9">
    <source>
        <dbReference type="ARBA" id="ARBA00022840"/>
    </source>
</evidence>
<evidence type="ECO:0000313" key="18">
    <source>
        <dbReference type="EMBL" id="MBB2182658.1"/>
    </source>
</evidence>
<keyword evidence="6" id="KW-0500">Molybdenum</keyword>
<dbReference type="EMBL" id="JACEGA010000001">
    <property type="protein sequence ID" value="MBB2182658.1"/>
    <property type="molecule type" value="Genomic_DNA"/>
</dbReference>
<dbReference type="PROSITE" id="PS00699">
    <property type="entry name" value="NITROGENASE_1_1"/>
    <property type="match status" value="1"/>
</dbReference>
<dbReference type="Pfam" id="PF00148">
    <property type="entry name" value="Oxidored_nitro"/>
    <property type="match status" value="1"/>
</dbReference>
<dbReference type="Gene3D" id="3.40.50.1980">
    <property type="entry name" value="Nitrogenase molybdenum iron protein domain"/>
    <property type="match status" value="2"/>
</dbReference>
<evidence type="ECO:0000256" key="5">
    <source>
        <dbReference type="ARBA" id="ARBA00011462"/>
    </source>
</evidence>
<keyword evidence="19" id="KW-1185">Reference proteome</keyword>
<comment type="caution">
    <text evidence="18">The sequence shown here is derived from an EMBL/GenBank/DDBJ whole genome shotgun (WGS) entry which is preliminary data.</text>
</comment>
<evidence type="ECO:0000256" key="6">
    <source>
        <dbReference type="ARBA" id="ARBA00022505"/>
    </source>
</evidence>
<keyword evidence="8" id="KW-0547">Nucleotide-binding</keyword>
<proteinExistence type="inferred from homology"/>
<dbReference type="InterPro" id="IPR000318">
    <property type="entry name" value="Nase_comp1_CS"/>
</dbReference>
<dbReference type="GO" id="GO:0046872">
    <property type="term" value="F:metal ion binding"/>
    <property type="evidence" value="ECO:0007669"/>
    <property type="project" value="UniProtKB-KW"/>
</dbReference>
<evidence type="ECO:0000256" key="11">
    <source>
        <dbReference type="ARBA" id="ARBA00023004"/>
    </source>
</evidence>
<dbReference type="PANTHER" id="PTHR43457">
    <property type="entry name" value="NITROGENASE MOLYBDENUM-IRON PROTEIN ALPHA CHAIN"/>
    <property type="match status" value="1"/>
</dbReference>
<gene>
    <name evidence="18" type="primary">nifD</name>
    <name evidence="18" type="ORF">H0486_07195</name>
</gene>
<feature type="domain" description="Nitrogenase/oxidoreductase component 1" evidence="17">
    <location>
        <begin position="51"/>
        <end position="503"/>
    </location>
</feature>
<comment type="similarity">
    <text evidence="4 15">Belongs to the NifD/NifK/NifE/NifN family.</text>
</comment>
<dbReference type="GO" id="GO:0016163">
    <property type="term" value="F:nitrogenase activity"/>
    <property type="evidence" value="ECO:0007669"/>
    <property type="project" value="UniProtKB-UniRule"/>
</dbReference>
<keyword evidence="12" id="KW-0411">Iron-sulfur</keyword>
<dbReference type="PROSITE" id="PS00090">
    <property type="entry name" value="NITROGENASE_1_2"/>
    <property type="match status" value="1"/>
</dbReference>
<evidence type="ECO:0000256" key="14">
    <source>
        <dbReference type="ARBA" id="ARBA00047967"/>
    </source>
</evidence>
<reference evidence="18 19" key="1">
    <citation type="submission" date="2020-07" db="EMBL/GenBank/DDBJ databases">
        <title>Characterization and genome sequencing of isolate MD1, a novel member within the family Lachnospiraceae.</title>
        <authorList>
            <person name="Rettenmaier R."/>
            <person name="Di Bello L."/>
            <person name="Zinser C."/>
            <person name="Scheitz K."/>
            <person name="Liebl W."/>
            <person name="Zverlov V."/>
        </authorList>
    </citation>
    <scope>NUCLEOTIDE SEQUENCE [LARGE SCALE GENOMIC DNA]</scope>
    <source>
        <strain evidence="18 19">MD1</strain>
    </source>
</reference>
<dbReference type="InterPro" id="IPR000510">
    <property type="entry name" value="Nase/OxRdtase_comp1"/>
</dbReference>
<keyword evidence="7 16" id="KW-0479">Metal-binding</keyword>
<evidence type="ECO:0000256" key="15">
    <source>
        <dbReference type="RuleBase" id="RU004021"/>
    </source>
</evidence>
<dbReference type="GO" id="GO:0005524">
    <property type="term" value="F:ATP binding"/>
    <property type="evidence" value="ECO:0007669"/>
    <property type="project" value="UniProtKB-KW"/>
</dbReference>
<evidence type="ECO:0000256" key="4">
    <source>
        <dbReference type="ARBA" id="ARBA00011002"/>
    </source>
</evidence>
<keyword evidence="10 16" id="KW-0560">Oxidoreductase</keyword>
<evidence type="ECO:0000256" key="16">
    <source>
        <dbReference type="RuleBase" id="RU004022"/>
    </source>
</evidence>
<dbReference type="RefSeq" id="WP_228352362.1">
    <property type="nucleotide sequence ID" value="NZ_JACEGA010000001.1"/>
</dbReference>
<evidence type="ECO:0000313" key="19">
    <source>
        <dbReference type="Proteomes" id="UP000574276"/>
    </source>
</evidence>
<dbReference type="NCBIfam" id="TIGR01282">
    <property type="entry name" value="nifD"/>
    <property type="match status" value="1"/>
</dbReference>
<dbReference type="Proteomes" id="UP000574276">
    <property type="component" value="Unassembled WGS sequence"/>
</dbReference>
<dbReference type="GO" id="GO:0051536">
    <property type="term" value="F:iron-sulfur cluster binding"/>
    <property type="evidence" value="ECO:0007669"/>
    <property type="project" value="UniProtKB-KW"/>
</dbReference>
<keyword evidence="9" id="KW-0067">ATP-binding</keyword>
<comment type="cofactor">
    <cofactor evidence="1">
        <name>[8Fe-7S] cluster</name>
        <dbReference type="ChEBI" id="CHEBI:21143"/>
    </cofactor>
</comment>
<keyword evidence="11 16" id="KW-0408">Iron</keyword>
<comment type="cofactor">
    <cofactor evidence="2">
        <name>[7Fe-Mo-9S-C-homocitryl] cluster</name>
        <dbReference type="ChEBI" id="CHEBI:30409"/>
    </cofactor>
</comment>
<evidence type="ECO:0000256" key="8">
    <source>
        <dbReference type="ARBA" id="ARBA00022741"/>
    </source>
</evidence>
<dbReference type="NCBIfam" id="TIGR01862">
    <property type="entry name" value="N2-ase-Ialpha"/>
    <property type="match status" value="1"/>
</dbReference>
<evidence type="ECO:0000256" key="3">
    <source>
        <dbReference type="ARBA" id="ARBA00002621"/>
    </source>
</evidence>
<dbReference type="GO" id="GO:0016612">
    <property type="term" value="C:molybdenum-iron nitrogenase complex"/>
    <property type="evidence" value="ECO:0007669"/>
    <property type="project" value="UniProtKB-UniRule"/>
</dbReference>
<dbReference type="AlphaFoldDB" id="A0A839JZP4"/>
<evidence type="ECO:0000256" key="10">
    <source>
        <dbReference type="ARBA" id="ARBA00023002"/>
    </source>
</evidence>
<dbReference type="SUPFAM" id="SSF53807">
    <property type="entry name" value="Helical backbone' metal receptor"/>
    <property type="match status" value="1"/>
</dbReference>
<evidence type="ECO:0000256" key="2">
    <source>
        <dbReference type="ARBA" id="ARBA00001969"/>
    </source>
</evidence>
<keyword evidence="13 15" id="KW-0535">Nitrogen fixation</keyword>
<name>A0A839JZP4_9FIRM</name>
<evidence type="ECO:0000256" key="7">
    <source>
        <dbReference type="ARBA" id="ARBA00022723"/>
    </source>
</evidence>
<comment type="function">
    <text evidence="3">This molybdenum-iron protein is part of the nitrogenase complex that catalyzes the key enzymatic reactions in nitrogen fixation.</text>
</comment>
<evidence type="ECO:0000256" key="1">
    <source>
        <dbReference type="ARBA" id="ARBA00001919"/>
    </source>
</evidence>
<evidence type="ECO:0000259" key="17">
    <source>
        <dbReference type="Pfam" id="PF00148"/>
    </source>
</evidence>
<dbReference type="InterPro" id="IPR005972">
    <property type="entry name" value="Nase_Mo-Fe_asu"/>
</dbReference>
<dbReference type="EC" id="1.18.6.1" evidence="16"/>
<comment type="subunit">
    <text evidence="5">Tetramer of two alpha and two beta chains. Forms complex with the iron protein (nitrogenase component 2).</text>
</comment>
<protein>
    <recommendedName>
        <fullName evidence="16">Nitrogenase protein alpha chain</fullName>
        <ecNumber evidence="16">1.18.6.1</ecNumber>
    </recommendedName>
</protein>
<comment type="catalytic activity">
    <reaction evidence="14 16">
        <text>N2 + 8 reduced [2Fe-2S]-[ferredoxin] + 16 ATP + 16 H2O = H2 + 8 oxidized [2Fe-2S]-[ferredoxin] + 2 NH4(+) + 16 ADP + 16 phosphate + 6 H(+)</text>
        <dbReference type="Rhea" id="RHEA:21448"/>
        <dbReference type="Rhea" id="RHEA-COMP:10000"/>
        <dbReference type="Rhea" id="RHEA-COMP:10001"/>
        <dbReference type="ChEBI" id="CHEBI:15377"/>
        <dbReference type="ChEBI" id="CHEBI:15378"/>
        <dbReference type="ChEBI" id="CHEBI:17997"/>
        <dbReference type="ChEBI" id="CHEBI:18276"/>
        <dbReference type="ChEBI" id="CHEBI:28938"/>
        <dbReference type="ChEBI" id="CHEBI:30616"/>
        <dbReference type="ChEBI" id="CHEBI:33737"/>
        <dbReference type="ChEBI" id="CHEBI:33738"/>
        <dbReference type="ChEBI" id="CHEBI:43474"/>
        <dbReference type="ChEBI" id="CHEBI:456216"/>
        <dbReference type="EC" id="1.18.6.1"/>
    </reaction>
</comment>
<accession>A0A839JZP4</accession>